<dbReference type="Pfam" id="PF13903">
    <property type="entry name" value="Claudin_2"/>
    <property type="match status" value="1"/>
</dbReference>
<evidence type="ECO:0000256" key="7">
    <source>
        <dbReference type="ARBA" id="ARBA00022729"/>
    </source>
</evidence>
<feature type="transmembrane region" description="Helical" evidence="11">
    <location>
        <begin position="144"/>
        <end position="166"/>
    </location>
</feature>
<keyword evidence="4" id="KW-1003">Cell membrane</keyword>
<keyword evidence="8 11" id="KW-1133">Transmembrane helix</keyword>
<dbReference type="GeneID" id="105019856"/>
<dbReference type="Bgee" id="ENSELUG00000006350">
    <property type="expression patterns" value="Expressed in muscle tissue and 4 other cell types or tissues"/>
</dbReference>
<comment type="subcellular location">
    <subcellularLocation>
        <location evidence="1">Cell membrane</location>
        <topology evidence="1">Multi-pass membrane protein</topology>
    </subcellularLocation>
</comment>
<reference evidence="12" key="2">
    <citation type="submission" date="2020-02" db="EMBL/GenBank/DDBJ databases">
        <title>Esox lucius (northern pike) genome, fEsoLuc1, primary haplotype.</title>
        <authorList>
            <person name="Myers G."/>
            <person name="Karagic N."/>
            <person name="Meyer A."/>
            <person name="Pippel M."/>
            <person name="Reichard M."/>
            <person name="Winkler S."/>
            <person name="Tracey A."/>
            <person name="Sims Y."/>
            <person name="Howe K."/>
            <person name="Rhie A."/>
            <person name="Formenti G."/>
            <person name="Durbin R."/>
            <person name="Fedrigo O."/>
            <person name="Jarvis E.D."/>
        </authorList>
    </citation>
    <scope>NUCLEOTIDE SEQUENCE [LARGE SCALE GENOMIC DNA]</scope>
</reference>
<dbReference type="GO" id="GO:0005886">
    <property type="term" value="C:plasma membrane"/>
    <property type="evidence" value="ECO:0007669"/>
    <property type="project" value="UniProtKB-SubCell"/>
</dbReference>
<dbReference type="InterPro" id="IPR004031">
    <property type="entry name" value="PMP22/EMP/MP20/Claudin"/>
</dbReference>
<dbReference type="InterPro" id="IPR026763">
    <property type="entry name" value="TMEM182"/>
</dbReference>
<organism evidence="12 13">
    <name type="scientific">Esox lucius</name>
    <name type="common">Northern pike</name>
    <dbReference type="NCBI Taxonomy" id="8010"/>
    <lineage>
        <taxon>Eukaryota</taxon>
        <taxon>Metazoa</taxon>
        <taxon>Chordata</taxon>
        <taxon>Craniata</taxon>
        <taxon>Vertebrata</taxon>
        <taxon>Euteleostomi</taxon>
        <taxon>Actinopterygii</taxon>
        <taxon>Neopterygii</taxon>
        <taxon>Teleostei</taxon>
        <taxon>Protacanthopterygii</taxon>
        <taxon>Esociformes</taxon>
        <taxon>Esocidae</taxon>
        <taxon>Esox</taxon>
    </lineage>
</organism>
<dbReference type="OrthoDB" id="9942154at2759"/>
<evidence type="ECO:0000313" key="12">
    <source>
        <dbReference type="Ensembl" id="ENSELUP00000029412.2"/>
    </source>
</evidence>
<accession>A0A3P8ZM28</accession>
<dbReference type="GO" id="GO:0007517">
    <property type="term" value="P:muscle organ development"/>
    <property type="evidence" value="ECO:0007669"/>
    <property type="project" value="UniProtKB-KW"/>
</dbReference>
<evidence type="ECO:0000256" key="6">
    <source>
        <dbReference type="ARBA" id="ARBA00022692"/>
    </source>
</evidence>
<dbReference type="InParanoid" id="A0A3P8ZM28"/>
<protein>
    <recommendedName>
        <fullName evidence="3">Transmembrane protein 182</fullName>
    </recommendedName>
</protein>
<dbReference type="PANTHER" id="PTHR32012:SF0">
    <property type="entry name" value="TRANSMEMBRANE PROTEIN 182"/>
    <property type="match status" value="1"/>
</dbReference>
<comment type="similarity">
    <text evidence="2">Belongs to the TMEM182 family.</text>
</comment>
<dbReference type="Ensembl" id="ENSELUT00000010887.3">
    <property type="protein sequence ID" value="ENSELUP00000029412.2"/>
    <property type="gene ID" value="ENSELUG00000006350.3"/>
</dbReference>
<proteinExistence type="inferred from homology"/>
<keyword evidence="10" id="KW-0325">Glycoprotein</keyword>
<name>A0A3P8ZM28_ESOLU</name>
<evidence type="ECO:0000256" key="3">
    <source>
        <dbReference type="ARBA" id="ARBA00014600"/>
    </source>
</evidence>
<feature type="transmembrane region" description="Helical" evidence="11">
    <location>
        <begin position="223"/>
        <end position="253"/>
    </location>
</feature>
<reference evidence="12" key="4">
    <citation type="submission" date="2025-09" db="UniProtKB">
        <authorList>
            <consortium name="Ensembl"/>
        </authorList>
    </citation>
    <scope>IDENTIFICATION</scope>
</reference>
<reference evidence="13" key="1">
    <citation type="journal article" date="2014" name="PLoS ONE">
        <title>The genome and linkage map of the northern pike (Esox lucius): conserved synteny revealed between the salmonid sister group and the Neoteleostei.</title>
        <authorList>
            <person name="Rondeau E.B."/>
            <person name="Minkley D.R."/>
            <person name="Leong J.S."/>
            <person name="Messmer A.M."/>
            <person name="Jantzen J.R."/>
            <person name="von Schalburg K.R."/>
            <person name="Lemon C."/>
            <person name="Bird N.H."/>
            <person name="Koop B.F."/>
        </authorList>
    </citation>
    <scope>NUCLEOTIDE SEQUENCE</scope>
</reference>
<keyword evidence="6 11" id="KW-0812">Transmembrane</keyword>
<evidence type="ECO:0000256" key="4">
    <source>
        <dbReference type="ARBA" id="ARBA00022475"/>
    </source>
</evidence>
<dbReference type="AlphaFoldDB" id="A0A3P8ZM28"/>
<dbReference type="KEGG" id="els:105019856"/>
<reference evidence="12" key="3">
    <citation type="submission" date="2025-08" db="UniProtKB">
        <authorList>
            <consortium name="Ensembl"/>
        </authorList>
    </citation>
    <scope>IDENTIFICATION</scope>
</reference>
<dbReference type="RefSeq" id="XP_012995351.2">
    <property type="nucleotide sequence ID" value="XM_013139897.3"/>
</dbReference>
<evidence type="ECO:0000256" key="5">
    <source>
        <dbReference type="ARBA" id="ARBA00022541"/>
    </source>
</evidence>
<sequence length="291" mass="32471">MSPAGRWSVLLFLAGFCGSLGSLFLMLSFGSDYWLLASETCGPGGSRSAGDLRFGEGEVQRQDTFFHQGLFWRCSFLGTREEDLQWLFWITNQPNQKICVPAYLFPFPASDPTPEYQLPDSTEEYQLPDSTEEYQLLNSAVYRALWSIFLLVGTSTIMVGVFLILCGSPFANFRLYKVGGALFLTGGLCLLTVVVMFVVWTQVLDTLENYAARRQLSSRCPAVYHLSVLYGLSFLFAPVSIFFLLLAALLFILTGHVREGSARRTLEVEPATVLLHKDLDFSPDSRASSDL</sequence>
<keyword evidence="13" id="KW-1185">Reference proteome</keyword>
<evidence type="ECO:0000256" key="11">
    <source>
        <dbReference type="SAM" id="Phobius"/>
    </source>
</evidence>
<keyword evidence="7" id="KW-0732">Signal</keyword>
<evidence type="ECO:0000256" key="9">
    <source>
        <dbReference type="ARBA" id="ARBA00023136"/>
    </source>
</evidence>
<evidence type="ECO:0000256" key="10">
    <source>
        <dbReference type="ARBA" id="ARBA00023180"/>
    </source>
</evidence>
<feature type="transmembrane region" description="Helical" evidence="11">
    <location>
        <begin position="178"/>
        <end position="203"/>
    </location>
</feature>
<dbReference type="Proteomes" id="UP000265140">
    <property type="component" value="Chromosome 22"/>
</dbReference>
<keyword evidence="9 11" id="KW-0472">Membrane</keyword>
<dbReference type="OMA" id="REDDMMW"/>
<evidence type="ECO:0000256" key="2">
    <source>
        <dbReference type="ARBA" id="ARBA00006418"/>
    </source>
</evidence>
<dbReference type="GeneTree" id="ENSGT00390000017581"/>
<evidence type="ECO:0000256" key="1">
    <source>
        <dbReference type="ARBA" id="ARBA00004651"/>
    </source>
</evidence>
<evidence type="ECO:0000256" key="8">
    <source>
        <dbReference type="ARBA" id="ARBA00022989"/>
    </source>
</evidence>
<feature type="transmembrane region" description="Helical" evidence="11">
    <location>
        <begin position="7"/>
        <end position="29"/>
    </location>
</feature>
<dbReference type="STRING" id="8010.ENSELUP00000029412"/>
<dbReference type="PANTHER" id="PTHR32012">
    <property type="entry name" value="TRANSMEMBRANE PROTEIN 182-RELATED"/>
    <property type="match status" value="1"/>
</dbReference>
<dbReference type="Gene3D" id="1.20.140.150">
    <property type="match status" value="1"/>
</dbReference>
<evidence type="ECO:0000313" key="13">
    <source>
        <dbReference type="Proteomes" id="UP000265140"/>
    </source>
</evidence>
<keyword evidence="5" id="KW-0517">Myogenesis</keyword>